<evidence type="ECO:0000313" key="1">
    <source>
        <dbReference type="EMBL" id="VUX46088.1"/>
    </source>
</evidence>
<organism evidence="1 2">
    <name type="scientific">Candidatus Defluviicoccus seviourii</name>
    <dbReference type="NCBI Taxonomy" id="2565273"/>
    <lineage>
        <taxon>Bacteria</taxon>
        <taxon>Pseudomonadati</taxon>
        <taxon>Pseudomonadota</taxon>
        <taxon>Alphaproteobacteria</taxon>
        <taxon>Rhodospirillales</taxon>
        <taxon>Rhodospirillaceae</taxon>
        <taxon>Defluviicoccus</taxon>
    </lineage>
</organism>
<evidence type="ECO:0000313" key="2">
    <source>
        <dbReference type="Proteomes" id="UP000326641"/>
    </source>
</evidence>
<dbReference type="Proteomes" id="UP000326641">
    <property type="component" value="Unassembled WGS sequence"/>
</dbReference>
<name>A0A564WDN8_9PROT</name>
<keyword evidence="2" id="KW-1185">Reference proteome</keyword>
<reference evidence="1" key="1">
    <citation type="submission" date="2018-11" db="EMBL/GenBank/DDBJ databases">
        <authorList>
            <person name="Onetto C."/>
        </authorList>
    </citation>
    <scope>NUCLEOTIDE SEQUENCE [LARGE SCALE GENOMIC DNA]</scope>
</reference>
<protein>
    <submittedName>
        <fullName evidence="1">Uncharacterized protein</fullName>
    </submittedName>
</protein>
<gene>
    <name evidence="1" type="ORF">DF3PA_190054</name>
</gene>
<dbReference type="AlphaFoldDB" id="A0A564WDN8"/>
<sequence>MAGWLARTVPAGQTAASLLPYAVMGGAQALNRGIDANDGAPVASPVSTAATRDGAATWPVLSGSAQAG</sequence>
<proteinExistence type="predicted"/>
<accession>A0A564WDN8</accession>
<dbReference type="EMBL" id="UXAT02000011">
    <property type="protein sequence ID" value="VUX46088.1"/>
    <property type="molecule type" value="Genomic_DNA"/>
</dbReference>
<comment type="caution">
    <text evidence="1">The sequence shown here is derived from an EMBL/GenBank/DDBJ whole genome shotgun (WGS) entry which is preliminary data.</text>
</comment>